<dbReference type="AlphaFoldDB" id="A0A179BNU4"/>
<keyword evidence="4" id="KW-0963">Cytoplasm</keyword>
<dbReference type="InterPro" id="IPR010985">
    <property type="entry name" value="Ribbon_hlx_hlx"/>
</dbReference>
<protein>
    <recommendedName>
        <fullName evidence="3">Relaxosome protein TraY</fullName>
    </recommendedName>
</protein>
<evidence type="ECO:0000313" key="8">
    <source>
        <dbReference type="Proteomes" id="UP000078302"/>
    </source>
</evidence>
<dbReference type="InterPro" id="IPR008876">
    <property type="entry name" value="TraY"/>
</dbReference>
<reference evidence="7 8" key="1">
    <citation type="submission" date="2016-04" db="EMBL/GenBank/DDBJ databases">
        <title>Acidithiobacillus ferrooxidans genome sequencing and assembly.</title>
        <authorList>
            <person name="Zhou Z."/>
        </authorList>
    </citation>
    <scope>NUCLEOTIDE SEQUENCE [LARGE SCALE GENOMIC DNA]</scope>
    <source>
        <strain evidence="7 8">BY0502</strain>
    </source>
</reference>
<keyword evidence="5" id="KW-0184">Conjugation</keyword>
<organism evidence="7 8">
    <name type="scientific">Acidithiobacillus ferrooxidans</name>
    <name type="common">Thiobacillus ferrooxidans</name>
    <dbReference type="NCBI Taxonomy" id="920"/>
    <lineage>
        <taxon>Bacteria</taxon>
        <taxon>Pseudomonadati</taxon>
        <taxon>Pseudomonadota</taxon>
        <taxon>Acidithiobacillia</taxon>
        <taxon>Acidithiobacillales</taxon>
        <taxon>Acidithiobacillaceae</taxon>
        <taxon>Acidithiobacillus</taxon>
    </lineage>
</organism>
<comment type="caution">
    <text evidence="7">The sequence shown here is derived from an EMBL/GenBank/DDBJ whole genome shotgun (WGS) entry which is preliminary data.</text>
</comment>
<gene>
    <name evidence="7" type="ORF">A4H96_03480</name>
</gene>
<evidence type="ECO:0000313" key="7">
    <source>
        <dbReference type="EMBL" id="OAP92674.1"/>
    </source>
</evidence>
<dbReference type="SUPFAM" id="SSF47598">
    <property type="entry name" value="Ribbon-helix-helix"/>
    <property type="match status" value="1"/>
</dbReference>
<dbReference type="Pfam" id="PF05509">
    <property type="entry name" value="TraY"/>
    <property type="match status" value="1"/>
</dbReference>
<evidence type="ECO:0000256" key="2">
    <source>
        <dbReference type="ARBA" id="ARBA00007183"/>
    </source>
</evidence>
<sequence length="72" mass="8330">MIGVRLSSDIEKRLDALAKATGRTKTYYVREAILEHLDDMEDAYLAEAALERVRRGDERVLSSEEFWRGLED</sequence>
<comment type="similarity">
    <text evidence="2">Belongs to the TraY family.</text>
</comment>
<comment type="subcellular location">
    <subcellularLocation>
        <location evidence="1">Cytoplasm</location>
    </subcellularLocation>
</comment>
<evidence type="ECO:0000256" key="6">
    <source>
        <dbReference type="ARBA" id="ARBA00023125"/>
    </source>
</evidence>
<evidence type="ECO:0000256" key="1">
    <source>
        <dbReference type="ARBA" id="ARBA00004496"/>
    </source>
</evidence>
<keyword evidence="6" id="KW-0238">DNA-binding</keyword>
<dbReference type="Proteomes" id="UP000078302">
    <property type="component" value="Unassembled WGS sequence"/>
</dbReference>
<dbReference type="RefSeq" id="WP_064218308.1">
    <property type="nucleotide sequence ID" value="NZ_LVXZ01000035.1"/>
</dbReference>
<dbReference type="GO" id="GO:0005737">
    <property type="term" value="C:cytoplasm"/>
    <property type="evidence" value="ECO:0007669"/>
    <property type="project" value="UniProtKB-SubCell"/>
</dbReference>
<evidence type="ECO:0000256" key="4">
    <source>
        <dbReference type="ARBA" id="ARBA00022490"/>
    </source>
</evidence>
<keyword evidence="8" id="KW-1185">Reference proteome</keyword>
<dbReference type="GO" id="GO:0006355">
    <property type="term" value="P:regulation of DNA-templated transcription"/>
    <property type="evidence" value="ECO:0007669"/>
    <property type="project" value="InterPro"/>
</dbReference>
<accession>A0A179BNU4</accession>
<proteinExistence type="inferred from homology"/>
<evidence type="ECO:0000256" key="5">
    <source>
        <dbReference type="ARBA" id="ARBA00022971"/>
    </source>
</evidence>
<evidence type="ECO:0000256" key="3">
    <source>
        <dbReference type="ARBA" id="ARBA00020541"/>
    </source>
</evidence>
<dbReference type="OrthoDB" id="9812023at2"/>
<dbReference type="GO" id="GO:0003677">
    <property type="term" value="F:DNA binding"/>
    <property type="evidence" value="ECO:0007669"/>
    <property type="project" value="UniProtKB-KW"/>
</dbReference>
<name>A0A179BNU4_ACIFR</name>
<dbReference type="EMBL" id="LVXZ01000035">
    <property type="protein sequence ID" value="OAP92674.1"/>
    <property type="molecule type" value="Genomic_DNA"/>
</dbReference>